<dbReference type="PANTHER" id="PTHR43281">
    <property type="entry name" value="FARNESYL DIPHOSPHATE SYNTHASE"/>
    <property type="match status" value="1"/>
</dbReference>
<reference evidence="9" key="1">
    <citation type="submission" date="2016-10" db="EMBL/GenBank/DDBJ databases">
        <authorList>
            <person name="Varghese N."/>
            <person name="Submissions S."/>
        </authorList>
    </citation>
    <scope>NUCLEOTIDE SEQUENCE [LARGE SCALE GENOMIC DNA]</scope>
    <source>
        <strain evidence="9">OV426</strain>
    </source>
</reference>
<evidence type="ECO:0000256" key="2">
    <source>
        <dbReference type="ARBA" id="ARBA00006706"/>
    </source>
</evidence>
<comment type="cofactor">
    <cofactor evidence="1">
        <name>Mg(2+)</name>
        <dbReference type="ChEBI" id="CHEBI:18420"/>
    </cofactor>
</comment>
<keyword evidence="5" id="KW-0460">Magnesium</keyword>
<dbReference type="Proteomes" id="UP000198968">
    <property type="component" value="Unassembled WGS sequence"/>
</dbReference>
<accession>A0A1I5E618</accession>
<evidence type="ECO:0000256" key="5">
    <source>
        <dbReference type="ARBA" id="ARBA00022842"/>
    </source>
</evidence>
<dbReference type="SUPFAM" id="SSF48576">
    <property type="entry name" value="Terpenoid synthases"/>
    <property type="match status" value="1"/>
</dbReference>
<dbReference type="InterPro" id="IPR000092">
    <property type="entry name" value="Polyprenyl_synt"/>
</dbReference>
<comment type="similarity">
    <text evidence="2 7">Belongs to the FPP/GGPP synthase family.</text>
</comment>
<keyword evidence="9" id="KW-1185">Reference proteome</keyword>
<dbReference type="SFLD" id="SFLDS00005">
    <property type="entry name" value="Isoprenoid_Synthase_Type_I"/>
    <property type="match status" value="1"/>
</dbReference>
<sequence>MMTVCAEQHVNFNLSDAASLLNDIEQRLDQLLPVESERDLVGAAMRDGALAPGKRIRPLLLLLAARDLGCNATPAGLLDLACAVEMVHAASLILDDMPCMDDAQLRRGRPTIHCQYGEHVAILAAVALLSKAFGVVAMAEGLTAAARADAVAELSHAVGMQGLVQGQFKDISEGDKPRSADAILMTNHYKTSTLFCASMQMASIVAEAPKEAREQLHRFSLNLGQAFQLLDDLTDGMADTGKDAHQDDGKSTLVNLLGPQAVETRLRDHLRCASEHLLSACPDGYATHHFVQAWFEKKLAAVS</sequence>
<evidence type="ECO:0000256" key="4">
    <source>
        <dbReference type="ARBA" id="ARBA00022723"/>
    </source>
</evidence>
<evidence type="ECO:0000256" key="3">
    <source>
        <dbReference type="ARBA" id="ARBA00022679"/>
    </source>
</evidence>
<keyword evidence="4" id="KW-0479">Metal-binding</keyword>
<dbReference type="CDD" id="cd00685">
    <property type="entry name" value="Trans_IPPS_HT"/>
    <property type="match status" value="1"/>
</dbReference>
<dbReference type="PROSITE" id="PS00723">
    <property type="entry name" value="POLYPRENYL_SYNTHASE_1"/>
    <property type="match status" value="1"/>
</dbReference>
<protein>
    <submittedName>
        <fullName evidence="8">Geranylgeranyl diphosphate synthase, type II</fullName>
    </submittedName>
</protein>
<proteinExistence type="inferred from homology"/>
<dbReference type="Pfam" id="PF00348">
    <property type="entry name" value="polyprenyl_synt"/>
    <property type="match status" value="1"/>
</dbReference>
<evidence type="ECO:0000256" key="1">
    <source>
        <dbReference type="ARBA" id="ARBA00001946"/>
    </source>
</evidence>
<evidence type="ECO:0000313" key="9">
    <source>
        <dbReference type="Proteomes" id="UP000198968"/>
    </source>
</evidence>
<dbReference type="GO" id="GO:0016114">
    <property type="term" value="P:terpenoid biosynthetic process"/>
    <property type="evidence" value="ECO:0007669"/>
    <property type="project" value="UniProtKB-ARBA"/>
</dbReference>
<dbReference type="EMBL" id="FOVG01000003">
    <property type="protein sequence ID" value="SFO06944.1"/>
    <property type="molecule type" value="Genomic_DNA"/>
</dbReference>
<dbReference type="PROSITE" id="PS00444">
    <property type="entry name" value="POLYPRENYL_SYNTHASE_2"/>
    <property type="match status" value="1"/>
</dbReference>
<dbReference type="FunFam" id="1.10.600.10:FF:000001">
    <property type="entry name" value="Geranylgeranyl diphosphate synthase"/>
    <property type="match status" value="1"/>
</dbReference>
<keyword evidence="6" id="KW-0414">Isoprene biosynthesis</keyword>
<dbReference type="GO" id="GO:0008654">
    <property type="term" value="P:phospholipid biosynthetic process"/>
    <property type="evidence" value="ECO:0007669"/>
    <property type="project" value="UniProtKB-ARBA"/>
</dbReference>
<evidence type="ECO:0000313" key="8">
    <source>
        <dbReference type="EMBL" id="SFO06944.1"/>
    </source>
</evidence>
<evidence type="ECO:0000256" key="6">
    <source>
        <dbReference type="ARBA" id="ARBA00023229"/>
    </source>
</evidence>
<evidence type="ECO:0000256" key="7">
    <source>
        <dbReference type="RuleBase" id="RU004466"/>
    </source>
</evidence>
<dbReference type="InterPro" id="IPR008949">
    <property type="entry name" value="Isoprenoid_synthase_dom_sf"/>
</dbReference>
<dbReference type="AlphaFoldDB" id="A0A1I5E618"/>
<dbReference type="Gene3D" id="1.10.600.10">
    <property type="entry name" value="Farnesyl Diphosphate Synthase"/>
    <property type="match status" value="1"/>
</dbReference>
<dbReference type="InterPro" id="IPR033749">
    <property type="entry name" value="Polyprenyl_synt_CS"/>
</dbReference>
<dbReference type="GO" id="GO:0046872">
    <property type="term" value="F:metal ion binding"/>
    <property type="evidence" value="ECO:0007669"/>
    <property type="project" value="UniProtKB-KW"/>
</dbReference>
<gene>
    <name evidence="8" type="ORF">SAMN05428971_2792</name>
</gene>
<keyword evidence="3 7" id="KW-0808">Transferase</keyword>
<name>A0A1I5E618_9GAMM</name>
<dbReference type="GO" id="GO:0004659">
    <property type="term" value="F:prenyltransferase activity"/>
    <property type="evidence" value="ECO:0007669"/>
    <property type="project" value="InterPro"/>
</dbReference>
<dbReference type="PANTHER" id="PTHR43281:SF1">
    <property type="entry name" value="FARNESYL DIPHOSPHATE SYNTHASE"/>
    <property type="match status" value="1"/>
</dbReference>
<organism evidence="8 9">
    <name type="scientific">Candidatus Pantoea varia</name>
    <dbReference type="NCBI Taxonomy" id="1881036"/>
    <lineage>
        <taxon>Bacteria</taxon>
        <taxon>Pseudomonadati</taxon>
        <taxon>Pseudomonadota</taxon>
        <taxon>Gammaproteobacteria</taxon>
        <taxon>Enterobacterales</taxon>
        <taxon>Erwiniaceae</taxon>
        <taxon>Pantoea</taxon>
    </lineage>
</organism>